<evidence type="ECO:0000259" key="7">
    <source>
        <dbReference type="Pfam" id="PF08340"/>
    </source>
</evidence>
<comment type="caution">
    <text evidence="8">The sequence shown here is derived from an EMBL/GenBank/DDBJ whole genome shotgun (WGS) entry which is preliminary data.</text>
</comment>
<dbReference type="PANTHER" id="PTHR30636:SF3">
    <property type="entry name" value="UPF0701 PROTEIN YICC"/>
    <property type="match status" value="1"/>
</dbReference>
<dbReference type="EMBL" id="SRSF01000001">
    <property type="protein sequence ID" value="THH42063.1"/>
    <property type="molecule type" value="Genomic_DNA"/>
</dbReference>
<accession>A0A4V3XLT1</accession>
<evidence type="ECO:0000256" key="3">
    <source>
        <dbReference type="ARBA" id="ARBA00022759"/>
    </source>
</evidence>
<dbReference type="GO" id="GO:0004521">
    <property type="term" value="F:RNA endonuclease activity"/>
    <property type="evidence" value="ECO:0007669"/>
    <property type="project" value="InterPro"/>
</dbReference>
<dbReference type="InterPro" id="IPR013527">
    <property type="entry name" value="YicC-like_N"/>
</dbReference>
<protein>
    <submittedName>
        <fullName evidence="8">DUF1732 domain-containing protein</fullName>
    </submittedName>
</protein>
<dbReference type="GO" id="GO:0016787">
    <property type="term" value="F:hydrolase activity"/>
    <property type="evidence" value="ECO:0007669"/>
    <property type="project" value="UniProtKB-KW"/>
</dbReference>
<evidence type="ECO:0000313" key="8">
    <source>
        <dbReference type="EMBL" id="THH42063.1"/>
    </source>
</evidence>
<evidence type="ECO:0000256" key="5">
    <source>
        <dbReference type="ARBA" id="ARBA00035648"/>
    </source>
</evidence>
<reference evidence="8 9" key="1">
    <citation type="submission" date="2019-04" db="EMBL/GenBank/DDBJ databases">
        <title>Lewinella litorea sp. nov., isolated from a marine sand.</title>
        <authorList>
            <person name="Yoon J.-H."/>
        </authorList>
    </citation>
    <scope>NUCLEOTIDE SEQUENCE [LARGE SCALE GENOMIC DNA]</scope>
    <source>
        <strain evidence="8 9">HSMS-39</strain>
    </source>
</reference>
<organism evidence="8 9">
    <name type="scientific">Neolewinella litorea</name>
    <dbReference type="NCBI Taxonomy" id="2562452"/>
    <lineage>
        <taxon>Bacteria</taxon>
        <taxon>Pseudomonadati</taxon>
        <taxon>Bacteroidota</taxon>
        <taxon>Saprospiria</taxon>
        <taxon>Saprospirales</taxon>
        <taxon>Lewinellaceae</taxon>
        <taxon>Neolewinella</taxon>
    </lineage>
</organism>
<dbReference type="RefSeq" id="WP_136457160.1">
    <property type="nucleotide sequence ID" value="NZ_SRSF01000001.1"/>
</dbReference>
<evidence type="ECO:0000256" key="1">
    <source>
        <dbReference type="ARBA" id="ARBA00001968"/>
    </source>
</evidence>
<comment type="cofactor">
    <cofactor evidence="1">
        <name>a divalent metal cation</name>
        <dbReference type="ChEBI" id="CHEBI:60240"/>
    </cofactor>
</comment>
<dbReference type="Pfam" id="PF08340">
    <property type="entry name" value="YicC-like_C"/>
    <property type="match status" value="1"/>
</dbReference>
<evidence type="ECO:0000313" key="9">
    <source>
        <dbReference type="Proteomes" id="UP000308528"/>
    </source>
</evidence>
<keyword evidence="2" id="KW-0540">Nuclease</keyword>
<dbReference type="OrthoDB" id="9771229at2"/>
<feature type="domain" description="Endoribonuclease YicC-like C-terminal" evidence="7">
    <location>
        <begin position="179"/>
        <end position="296"/>
    </location>
</feature>
<evidence type="ECO:0000256" key="4">
    <source>
        <dbReference type="ARBA" id="ARBA00022801"/>
    </source>
</evidence>
<dbReference type="Proteomes" id="UP000308528">
    <property type="component" value="Unassembled WGS sequence"/>
</dbReference>
<name>A0A4V3XLT1_9BACT</name>
<dbReference type="PANTHER" id="PTHR30636">
    <property type="entry name" value="UPF0701 PROTEIN YICC"/>
    <property type="match status" value="1"/>
</dbReference>
<gene>
    <name evidence="8" type="ORF">E4021_05640</name>
</gene>
<feature type="domain" description="Endoribonuclease YicC-like N-terminal" evidence="6">
    <location>
        <begin position="3"/>
        <end position="160"/>
    </location>
</feature>
<dbReference type="AlphaFoldDB" id="A0A4V3XLT1"/>
<keyword evidence="4" id="KW-0378">Hydrolase</keyword>
<dbReference type="Pfam" id="PF03755">
    <property type="entry name" value="YicC-like_N"/>
    <property type="match status" value="1"/>
</dbReference>
<evidence type="ECO:0000259" key="6">
    <source>
        <dbReference type="Pfam" id="PF03755"/>
    </source>
</evidence>
<dbReference type="InterPro" id="IPR005229">
    <property type="entry name" value="YicC/YloC-like"/>
</dbReference>
<keyword evidence="9" id="KW-1185">Reference proteome</keyword>
<proteinExistence type="inferred from homology"/>
<sequence>MLLSMTGYGRAVRTDGGKTYTAELRGLNSKQTDLRLRTNLNLQAHELELRKRVLAAAKRGKLEMNVEIADESGAGKVKVDLPLLSAISQEVYFRLNDHGKRPLPEHTMDGLVPALLRTPGIVETGLAELEAGDWENVQAVVEACLDRLHAYRSQEGSALADDLGTRVRAILELLGQVDDYADQRIEAVRTRMERHLAEYMGRANVDKNRYEQEVLFYLEKMDINEEKVRLAQNCEYFLEILNNEDEVKGRKLAFIGQEMGREINTLGAKSYSADLQKLVVAMKEHLEMLKEQLANVA</sequence>
<keyword evidence="3" id="KW-0255">Endonuclease</keyword>
<comment type="similarity">
    <text evidence="5">Belongs to the YicC/YloC family.</text>
</comment>
<dbReference type="InterPro" id="IPR013551">
    <property type="entry name" value="YicC-like_C"/>
</dbReference>
<evidence type="ECO:0000256" key="2">
    <source>
        <dbReference type="ARBA" id="ARBA00022722"/>
    </source>
</evidence>